<dbReference type="Gene3D" id="3.30.70.20">
    <property type="match status" value="2"/>
</dbReference>
<dbReference type="PANTHER" id="PTHR43545">
    <property type="entry name" value="FORMATE DEHYDROGENASE, NITRATE-INDUCIBLE, IRON-SULFUR SUBUNIT"/>
    <property type="match status" value="1"/>
</dbReference>
<organism evidence="10 11">
    <name type="scientific">Desulfonauticus submarinus</name>
    <dbReference type="NCBI Taxonomy" id="206665"/>
    <lineage>
        <taxon>Bacteria</taxon>
        <taxon>Pseudomonadati</taxon>
        <taxon>Thermodesulfobacteriota</taxon>
        <taxon>Desulfovibrionia</taxon>
        <taxon>Desulfovibrionales</taxon>
        <taxon>Desulfonauticaceae</taxon>
        <taxon>Desulfonauticus</taxon>
    </lineage>
</organism>
<evidence type="ECO:0000256" key="8">
    <source>
        <dbReference type="SAM" id="SignalP"/>
    </source>
</evidence>
<feature type="domain" description="4Fe-4S ferredoxin-type" evidence="9">
    <location>
        <begin position="108"/>
        <end position="140"/>
    </location>
</feature>
<gene>
    <name evidence="10" type="ORF">SAMN04488516_11827</name>
</gene>
<keyword evidence="4" id="KW-0677">Repeat</keyword>
<keyword evidence="3" id="KW-0479">Metal-binding</keyword>
<evidence type="ECO:0000259" key="9">
    <source>
        <dbReference type="PROSITE" id="PS51379"/>
    </source>
</evidence>
<name>A0A1H0GHI2_9BACT</name>
<keyword evidence="11" id="KW-1185">Reference proteome</keyword>
<sequence>MVSRRKFIQSMLVAGSSLMLPGTIQAYEQGEEIATLLDLSKCVGCGACVDACKETNAHKFPRPKKPFPKMYPKRVKVSDWSDKQDVDDRLTPYNWLFIQTASGVWKGEEFEINIPRRCLHCVNPPCANLCPWGACSKQKNGIVRINSDICLGGAKCKKVCPWHIPERQTGVGLYLKLLPSYAGNGVMYKCDRCYDRIAQGKLPACIEACPEGVQTIGPRSEIIAKAHKLAKKMKGYIYGEKENGGTNTIYVSPVPFEILNKFIEKGPGRPHLSQVSYSMAKEENLGFAVLTAPVAGFAAGILTVLNKVKQRKDHELE</sequence>
<dbReference type="GO" id="GO:0030313">
    <property type="term" value="C:cell envelope"/>
    <property type="evidence" value="ECO:0007669"/>
    <property type="project" value="UniProtKB-SubCell"/>
</dbReference>
<proteinExistence type="predicted"/>
<dbReference type="GO" id="GO:0046872">
    <property type="term" value="F:metal ion binding"/>
    <property type="evidence" value="ECO:0007669"/>
    <property type="project" value="UniProtKB-KW"/>
</dbReference>
<dbReference type="Pfam" id="PF12797">
    <property type="entry name" value="Fer4_2"/>
    <property type="match status" value="1"/>
</dbReference>
<keyword evidence="7" id="KW-1133">Transmembrane helix</keyword>
<dbReference type="EMBL" id="FNIN01000018">
    <property type="protein sequence ID" value="SDO06211.1"/>
    <property type="molecule type" value="Genomic_DNA"/>
</dbReference>
<reference evidence="10 11" key="1">
    <citation type="submission" date="2016-10" db="EMBL/GenBank/DDBJ databases">
        <authorList>
            <person name="de Groot N.N."/>
        </authorList>
    </citation>
    <scope>NUCLEOTIDE SEQUENCE [LARGE SCALE GENOMIC DNA]</scope>
    <source>
        <strain evidence="10 11">DSM 15269</strain>
    </source>
</reference>
<dbReference type="SUPFAM" id="SSF54862">
    <property type="entry name" value="4Fe-4S ferredoxins"/>
    <property type="match status" value="1"/>
</dbReference>
<feature type="domain" description="4Fe-4S ferredoxin-type" evidence="9">
    <location>
        <begin position="33"/>
        <end position="63"/>
    </location>
</feature>
<protein>
    <submittedName>
        <fullName evidence="10">Fe-S-cluster-containing dehydrogenase component</fullName>
    </submittedName>
</protein>
<evidence type="ECO:0000313" key="10">
    <source>
        <dbReference type="EMBL" id="SDO06211.1"/>
    </source>
</evidence>
<dbReference type="PROSITE" id="PS51379">
    <property type="entry name" value="4FE4S_FER_2"/>
    <property type="match status" value="3"/>
</dbReference>
<dbReference type="AlphaFoldDB" id="A0A1H0GHI2"/>
<dbReference type="InterPro" id="IPR051555">
    <property type="entry name" value="FDH_Electron_Transfer_Unit"/>
</dbReference>
<comment type="subcellular location">
    <subcellularLocation>
        <location evidence="1">Cell envelope</location>
    </subcellularLocation>
</comment>
<keyword evidence="7" id="KW-0812">Transmembrane</keyword>
<keyword evidence="2" id="KW-0004">4Fe-4S</keyword>
<dbReference type="Pfam" id="PF13247">
    <property type="entry name" value="Fer4_11"/>
    <property type="match status" value="1"/>
</dbReference>
<evidence type="ECO:0000256" key="4">
    <source>
        <dbReference type="ARBA" id="ARBA00022737"/>
    </source>
</evidence>
<keyword evidence="5" id="KW-0408">Iron</keyword>
<feature type="chain" id="PRO_5011461563" evidence="8">
    <location>
        <begin position="27"/>
        <end position="317"/>
    </location>
</feature>
<dbReference type="STRING" id="206665.SAMN04488516_11827"/>
<dbReference type="RefSeq" id="WP_234970991.1">
    <property type="nucleotide sequence ID" value="NZ_FNIN01000018.1"/>
</dbReference>
<dbReference type="GO" id="GO:0051539">
    <property type="term" value="F:4 iron, 4 sulfur cluster binding"/>
    <property type="evidence" value="ECO:0007669"/>
    <property type="project" value="UniProtKB-KW"/>
</dbReference>
<accession>A0A1H0GHI2</accession>
<dbReference type="Proteomes" id="UP000199602">
    <property type="component" value="Unassembled WGS sequence"/>
</dbReference>
<keyword evidence="7" id="KW-0472">Membrane</keyword>
<evidence type="ECO:0000256" key="6">
    <source>
        <dbReference type="ARBA" id="ARBA00023014"/>
    </source>
</evidence>
<feature type="transmembrane region" description="Helical" evidence="7">
    <location>
        <begin position="285"/>
        <end position="305"/>
    </location>
</feature>
<evidence type="ECO:0000256" key="7">
    <source>
        <dbReference type="SAM" id="Phobius"/>
    </source>
</evidence>
<evidence type="ECO:0000313" key="11">
    <source>
        <dbReference type="Proteomes" id="UP000199602"/>
    </source>
</evidence>
<keyword evidence="8" id="KW-0732">Signal</keyword>
<evidence type="ECO:0000256" key="1">
    <source>
        <dbReference type="ARBA" id="ARBA00004196"/>
    </source>
</evidence>
<evidence type="ECO:0000256" key="5">
    <source>
        <dbReference type="ARBA" id="ARBA00023004"/>
    </source>
</evidence>
<dbReference type="PANTHER" id="PTHR43545:SF4">
    <property type="entry name" value="IRON-SULFUR PROTEIN"/>
    <property type="match status" value="1"/>
</dbReference>
<dbReference type="InterPro" id="IPR017896">
    <property type="entry name" value="4Fe4S_Fe-S-bd"/>
</dbReference>
<evidence type="ECO:0000256" key="3">
    <source>
        <dbReference type="ARBA" id="ARBA00022723"/>
    </source>
</evidence>
<feature type="domain" description="4Fe-4S ferredoxin-type" evidence="9">
    <location>
        <begin position="141"/>
        <end position="170"/>
    </location>
</feature>
<feature type="signal peptide" evidence="8">
    <location>
        <begin position="1"/>
        <end position="26"/>
    </location>
</feature>
<keyword evidence="6" id="KW-0411">Iron-sulfur</keyword>
<evidence type="ECO:0000256" key="2">
    <source>
        <dbReference type="ARBA" id="ARBA00022485"/>
    </source>
</evidence>